<name>A0A3R5QVK6_9CLOT</name>
<dbReference type="GO" id="GO:0009253">
    <property type="term" value="P:peptidoglycan catabolic process"/>
    <property type="evidence" value="ECO:0007669"/>
    <property type="project" value="InterPro"/>
</dbReference>
<dbReference type="SMART" id="SM00646">
    <property type="entry name" value="Ami_3"/>
    <property type="match status" value="1"/>
</dbReference>
<protein>
    <submittedName>
        <fullName evidence="4">N-acetylmuramoyl-L-alanine amidase</fullName>
    </submittedName>
</protein>
<dbReference type="RefSeq" id="WP_128214006.1">
    <property type="nucleotide sequence ID" value="NZ_CP025746.1"/>
</dbReference>
<evidence type="ECO:0000313" key="4">
    <source>
        <dbReference type="EMBL" id="QAA33283.1"/>
    </source>
</evidence>
<dbReference type="PANTHER" id="PTHR30404:SF0">
    <property type="entry name" value="N-ACETYLMURAMOYL-L-ALANINE AMIDASE AMIC"/>
    <property type="match status" value="1"/>
</dbReference>
<dbReference type="InterPro" id="IPR002508">
    <property type="entry name" value="MurNAc-LAA_cat"/>
</dbReference>
<evidence type="ECO:0000256" key="2">
    <source>
        <dbReference type="SAM" id="Phobius"/>
    </source>
</evidence>
<accession>A0A3R5QVK6</accession>
<keyword evidence="2" id="KW-0812">Transmembrane</keyword>
<dbReference type="SUPFAM" id="SSF53187">
    <property type="entry name" value="Zn-dependent exopeptidases"/>
    <property type="match status" value="1"/>
</dbReference>
<keyword evidence="5" id="KW-1185">Reference proteome</keyword>
<dbReference type="InterPro" id="IPR050695">
    <property type="entry name" value="N-acetylmuramoyl_amidase_3"/>
</dbReference>
<feature type="transmembrane region" description="Helical" evidence="2">
    <location>
        <begin position="12"/>
        <end position="37"/>
    </location>
</feature>
<keyword evidence="2" id="KW-0472">Membrane</keyword>
<dbReference type="Proteomes" id="UP000286268">
    <property type="component" value="Chromosome"/>
</dbReference>
<dbReference type="AlphaFoldDB" id="A0A3R5QVK6"/>
<dbReference type="Pfam" id="PF01520">
    <property type="entry name" value="Amidase_3"/>
    <property type="match status" value="1"/>
</dbReference>
<dbReference type="GO" id="GO:0030288">
    <property type="term" value="C:outer membrane-bounded periplasmic space"/>
    <property type="evidence" value="ECO:0007669"/>
    <property type="project" value="TreeGrafter"/>
</dbReference>
<dbReference type="EMBL" id="CP025746">
    <property type="protein sequence ID" value="QAA33283.1"/>
    <property type="molecule type" value="Genomic_DNA"/>
</dbReference>
<reference evidence="4 5" key="1">
    <citation type="submission" date="2018-01" db="EMBL/GenBank/DDBJ databases">
        <title>Genome Sequencing and Assembly of Anaerobacter polyendosporus strain CT4.</title>
        <authorList>
            <person name="Tachaapaikoon C."/>
            <person name="Sutheeworapong S."/>
            <person name="Jenjaroenpun P."/>
            <person name="Wongsurawat T."/>
            <person name="Nookeaw I."/>
            <person name="Cheawchanlertfa P."/>
            <person name="Kosugi A."/>
            <person name="Cheevadhanarak S."/>
            <person name="Ratanakhanokchai K."/>
        </authorList>
    </citation>
    <scope>NUCLEOTIDE SEQUENCE [LARGE SCALE GENOMIC DNA]</scope>
    <source>
        <strain evidence="4 5">CT4</strain>
    </source>
</reference>
<evidence type="ECO:0000259" key="3">
    <source>
        <dbReference type="SMART" id="SM00646"/>
    </source>
</evidence>
<keyword evidence="1" id="KW-0378">Hydrolase</keyword>
<sequence>MRKKRKRYRIKIGRLAFSLSVISIFMLLAISGILSLFKNKDDKISENTLLVKSKQNFVVCIDPGHGAYDKGTKSADGILEKDVVLKVGLKVGQILEKNNIKVVYTRKDDKTILGSNDKEDLKKRVEISHDSNADVFVSIHCNSFKDSSVRGIELWCNEPNTKDEMLAKNIQDELYKLKYTEKRDIKYKSNSPLYVLKNNDAISALVEIGYLTNEKDCKFITSNDGQAKCAEAIAKAILNLKKELKR</sequence>
<dbReference type="PANTHER" id="PTHR30404">
    <property type="entry name" value="N-ACETYLMURAMOYL-L-ALANINE AMIDASE"/>
    <property type="match status" value="1"/>
</dbReference>
<dbReference type="Gene3D" id="3.40.630.40">
    <property type="entry name" value="Zn-dependent exopeptidases"/>
    <property type="match status" value="1"/>
</dbReference>
<feature type="domain" description="MurNAc-LAA" evidence="3">
    <location>
        <begin position="125"/>
        <end position="238"/>
    </location>
</feature>
<evidence type="ECO:0000256" key="1">
    <source>
        <dbReference type="ARBA" id="ARBA00022801"/>
    </source>
</evidence>
<dbReference type="CDD" id="cd02696">
    <property type="entry name" value="MurNAc-LAA"/>
    <property type="match status" value="1"/>
</dbReference>
<dbReference type="KEGG" id="cmah:C1I91_17425"/>
<keyword evidence="2" id="KW-1133">Transmembrane helix</keyword>
<evidence type="ECO:0000313" key="5">
    <source>
        <dbReference type="Proteomes" id="UP000286268"/>
    </source>
</evidence>
<dbReference type="OrthoDB" id="9772024at2"/>
<dbReference type="GO" id="GO:0008745">
    <property type="term" value="F:N-acetylmuramoyl-L-alanine amidase activity"/>
    <property type="evidence" value="ECO:0007669"/>
    <property type="project" value="InterPro"/>
</dbReference>
<proteinExistence type="predicted"/>
<gene>
    <name evidence="4" type="ORF">C1I91_17425</name>
</gene>
<organism evidence="4 5">
    <name type="scientific">Clostridium manihotivorum</name>
    <dbReference type="NCBI Taxonomy" id="2320868"/>
    <lineage>
        <taxon>Bacteria</taxon>
        <taxon>Bacillati</taxon>
        <taxon>Bacillota</taxon>
        <taxon>Clostridia</taxon>
        <taxon>Eubacteriales</taxon>
        <taxon>Clostridiaceae</taxon>
        <taxon>Clostridium</taxon>
    </lineage>
</organism>